<dbReference type="EMBL" id="JAFREL020000004">
    <property type="protein sequence ID" value="MEO1772213.1"/>
    <property type="molecule type" value="Genomic_DNA"/>
</dbReference>
<protein>
    <submittedName>
        <fullName evidence="4">Sorbitol-6-phosphate 2-dehydrogenase</fullName>
    </submittedName>
</protein>
<dbReference type="InterPro" id="IPR036291">
    <property type="entry name" value="NAD(P)-bd_dom_sf"/>
</dbReference>
<evidence type="ECO:0000256" key="2">
    <source>
        <dbReference type="ARBA" id="ARBA00023002"/>
    </source>
</evidence>
<accession>A0ABV0EX64</accession>
<dbReference type="InterPro" id="IPR057326">
    <property type="entry name" value="KR_dom"/>
</dbReference>
<dbReference type="InterPro" id="IPR002347">
    <property type="entry name" value="SDR_fam"/>
</dbReference>
<dbReference type="NCBIfam" id="NF004817">
    <property type="entry name" value="PRK06171.1"/>
    <property type="match status" value="1"/>
</dbReference>
<evidence type="ECO:0000313" key="4">
    <source>
        <dbReference type="EMBL" id="MEO1772213.1"/>
    </source>
</evidence>
<evidence type="ECO:0000259" key="3">
    <source>
        <dbReference type="SMART" id="SM00822"/>
    </source>
</evidence>
<dbReference type="SUPFAM" id="SSF51735">
    <property type="entry name" value="NAD(P)-binding Rossmann-fold domains"/>
    <property type="match status" value="1"/>
</dbReference>
<gene>
    <name evidence="4" type="ORF">JZO67_004195</name>
</gene>
<dbReference type="PANTHER" id="PTHR42760">
    <property type="entry name" value="SHORT-CHAIN DEHYDROGENASES/REDUCTASES FAMILY MEMBER"/>
    <property type="match status" value="1"/>
</dbReference>
<dbReference type="SMART" id="SM00822">
    <property type="entry name" value="PKS_KR"/>
    <property type="match status" value="1"/>
</dbReference>
<keyword evidence="2" id="KW-0560">Oxidoreductase</keyword>
<feature type="domain" description="Ketoreductase" evidence="3">
    <location>
        <begin position="3"/>
        <end position="186"/>
    </location>
</feature>
<evidence type="ECO:0000313" key="5">
    <source>
        <dbReference type="Proteomes" id="UP000664357"/>
    </source>
</evidence>
<dbReference type="Proteomes" id="UP000664357">
    <property type="component" value="Unassembled WGS sequence"/>
</dbReference>
<dbReference type="Pfam" id="PF13561">
    <property type="entry name" value="adh_short_C2"/>
    <property type="match status" value="1"/>
</dbReference>
<dbReference type="PANTHER" id="PTHR42760:SF133">
    <property type="entry name" value="3-OXOACYL-[ACYL-CARRIER-PROTEIN] REDUCTASE"/>
    <property type="match status" value="1"/>
</dbReference>
<comment type="similarity">
    <text evidence="1">Belongs to the short-chain dehydrogenases/reductases (SDR) family.</text>
</comment>
<evidence type="ECO:0000256" key="1">
    <source>
        <dbReference type="ARBA" id="ARBA00006484"/>
    </source>
</evidence>
<name>A0ABV0EX64_9ENTE</name>
<dbReference type="InterPro" id="IPR020904">
    <property type="entry name" value="Sc_DH/Rdtase_CS"/>
</dbReference>
<sequence>MGKVAVVTGGSSGIGRSIAKKLSECGAEIAVVDLAIPEEKLAGVSYYVCDVASGKSVQETAHQILEAFGSIDILVNNAGINKPRLLVDLYGKTEEFVLSEEDFDQMINVNQKGVYLFSQAAAKVMLPKKAGVIINISSEAGMEGSVGQSCYAATKGAVNAFTRSWAKELGAWNIRVVGVAPGINEKTGITSPKHYEALAYTRNIPVENVDTGYEKSIPLGRAGHLDEIGDLVAYLSSDLASYITGTTINITGGKSRG</sequence>
<reference evidence="4 5" key="1">
    <citation type="submission" date="2021-03" db="EMBL/GenBank/DDBJ databases">
        <authorList>
            <person name="Gilmore M.S."/>
            <person name="Schwartzman J."/>
            <person name="Van Tyne D."/>
            <person name="Martin M."/>
            <person name="Earl A.M."/>
            <person name="Manson A.L."/>
            <person name="Straub T."/>
            <person name="Salamzade R."/>
            <person name="Saavedra J."/>
            <person name="Lebreton F."/>
            <person name="Prichula J."/>
            <person name="Schaufler K."/>
            <person name="Gaca A."/>
            <person name="Sgardioli B."/>
            <person name="Wagenaar J."/>
            <person name="Strong T."/>
        </authorList>
    </citation>
    <scope>NUCLEOTIDE SEQUENCE [LARGE SCALE GENOMIC DNA]</scope>
    <source>
        <strain evidence="4 5">665A</strain>
    </source>
</reference>
<organism evidence="4 5">
    <name type="scientific">Candidatus Enterococcus ferrettii</name>
    <dbReference type="NCBI Taxonomy" id="2815324"/>
    <lineage>
        <taxon>Bacteria</taxon>
        <taxon>Bacillati</taxon>
        <taxon>Bacillota</taxon>
        <taxon>Bacilli</taxon>
        <taxon>Lactobacillales</taxon>
        <taxon>Enterococcaceae</taxon>
        <taxon>Enterococcus</taxon>
    </lineage>
</organism>
<dbReference type="Gene3D" id="3.40.50.720">
    <property type="entry name" value="NAD(P)-binding Rossmann-like Domain"/>
    <property type="match status" value="1"/>
</dbReference>
<dbReference type="PRINTS" id="PR00081">
    <property type="entry name" value="GDHRDH"/>
</dbReference>
<proteinExistence type="inferred from homology"/>
<dbReference type="PROSITE" id="PS00061">
    <property type="entry name" value="ADH_SHORT"/>
    <property type="match status" value="1"/>
</dbReference>
<reference evidence="4 5" key="2">
    <citation type="submission" date="2024-02" db="EMBL/GenBank/DDBJ databases">
        <title>The Genome Sequence of Enterococcus sp. DIV0159.</title>
        <authorList>
            <person name="Earl A."/>
            <person name="Manson A."/>
            <person name="Gilmore M."/>
            <person name="Sanders J."/>
            <person name="Shea T."/>
            <person name="Howe W."/>
            <person name="Livny J."/>
            <person name="Cuomo C."/>
            <person name="Neafsey D."/>
            <person name="Birren B."/>
        </authorList>
    </citation>
    <scope>NUCLEOTIDE SEQUENCE [LARGE SCALE GENOMIC DNA]</scope>
    <source>
        <strain evidence="4 5">665A</strain>
    </source>
</reference>
<keyword evidence="5" id="KW-1185">Reference proteome</keyword>
<comment type="caution">
    <text evidence="4">The sequence shown here is derived from an EMBL/GenBank/DDBJ whole genome shotgun (WGS) entry which is preliminary data.</text>
</comment>
<dbReference type="PRINTS" id="PR00080">
    <property type="entry name" value="SDRFAMILY"/>
</dbReference>
<dbReference type="RefSeq" id="WP_207701965.1">
    <property type="nucleotide sequence ID" value="NZ_JAFREL020000004.1"/>
</dbReference>